<dbReference type="PANTHER" id="PTHR38041">
    <property type="entry name" value="CHORISMATE MUTASE"/>
    <property type="match status" value="1"/>
</dbReference>
<dbReference type="PROSITE" id="PS51168">
    <property type="entry name" value="CHORISMATE_MUT_2"/>
    <property type="match status" value="1"/>
</dbReference>
<dbReference type="AlphaFoldDB" id="F8L5U9"/>
<evidence type="ECO:0000313" key="5">
    <source>
        <dbReference type="Proteomes" id="UP000000496"/>
    </source>
</evidence>
<evidence type="ECO:0000259" key="3">
    <source>
        <dbReference type="PROSITE" id="PS51168"/>
    </source>
</evidence>
<feature type="domain" description="Chorismate mutase" evidence="3">
    <location>
        <begin position="17"/>
        <end position="108"/>
    </location>
</feature>
<dbReference type="OrthoDB" id="9802281at2"/>
<accession>F8L5U9</accession>
<dbReference type="EC" id="5.4.99.5" evidence="1"/>
<dbReference type="PANTHER" id="PTHR38041:SF1">
    <property type="entry name" value="CHORISMATE MUTASE"/>
    <property type="match status" value="1"/>
</dbReference>
<dbReference type="InterPro" id="IPR036263">
    <property type="entry name" value="Chorismate_II_sf"/>
</dbReference>
<organism evidence="4 5">
    <name type="scientific">Simkania negevensis (strain ATCC VR-1471 / DSM 27360 / Z)</name>
    <dbReference type="NCBI Taxonomy" id="331113"/>
    <lineage>
        <taxon>Bacteria</taxon>
        <taxon>Pseudomonadati</taxon>
        <taxon>Chlamydiota</taxon>
        <taxon>Chlamydiia</taxon>
        <taxon>Parachlamydiales</taxon>
        <taxon>Simkaniaceae</taxon>
        <taxon>Simkania</taxon>
    </lineage>
</organism>
<evidence type="ECO:0000256" key="1">
    <source>
        <dbReference type="ARBA" id="ARBA00012404"/>
    </source>
</evidence>
<dbReference type="Gene3D" id="1.20.59.10">
    <property type="entry name" value="Chorismate mutase"/>
    <property type="match status" value="1"/>
</dbReference>
<dbReference type="RefSeq" id="WP_013942558.1">
    <property type="nucleotide sequence ID" value="NC_015713.1"/>
</dbReference>
<evidence type="ECO:0000313" key="4">
    <source>
        <dbReference type="EMBL" id="CCB88091.1"/>
    </source>
</evidence>
<reference evidence="4 5" key="2">
    <citation type="journal article" date="2011" name="Mol. Biol. Evol.">
        <title>Unity in variety--the pan-genome of the Chlamydiae.</title>
        <authorList>
            <person name="Collingro A."/>
            <person name="Tischler P."/>
            <person name="Weinmaier T."/>
            <person name="Penz T."/>
            <person name="Heinz E."/>
            <person name="Brunham R.C."/>
            <person name="Read T.D."/>
            <person name="Bavoil P.M."/>
            <person name="Sachse K."/>
            <person name="Kahane S."/>
            <person name="Friedman M.G."/>
            <person name="Rattei T."/>
            <person name="Myers G.S."/>
            <person name="Horn M."/>
        </authorList>
    </citation>
    <scope>NUCLEOTIDE SEQUENCE [LARGE SCALE GENOMIC DNA]</scope>
    <source>
        <strain evidence="5">ATCC VR-1471 / Z</strain>
    </source>
</reference>
<keyword evidence="5" id="KW-1185">Reference proteome</keyword>
<dbReference type="InterPro" id="IPR002701">
    <property type="entry name" value="CM_II_prokaryot"/>
</dbReference>
<dbReference type="HOGENOM" id="CLU_131518_3_2_0"/>
<gene>
    <name evidence="4" type="primary">aroH2</name>
    <name evidence="4" type="ordered locus">SNE_A02140</name>
</gene>
<dbReference type="Proteomes" id="UP000000496">
    <property type="component" value="Chromosome gsn.131"/>
</dbReference>
<dbReference type="eggNOG" id="COG1605">
    <property type="taxonomic scope" value="Bacteria"/>
</dbReference>
<dbReference type="EMBL" id="FR872582">
    <property type="protein sequence ID" value="CCB88091.1"/>
    <property type="molecule type" value="Genomic_DNA"/>
</dbReference>
<dbReference type="STRING" id="331113.SNE_A02140"/>
<dbReference type="InterPro" id="IPR036979">
    <property type="entry name" value="CM_dom_sf"/>
</dbReference>
<dbReference type="Pfam" id="PF01817">
    <property type="entry name" value="CM_2"/>
    <property type="match status" value="1"/>
</dbReference>
<dbReference type="SUPFAM" id="SSF48600">
    <property type="entry name" value="Chorismate mutase II"/>
    <property type="match status" value="1"/>
</dbReference>
<dbReference type="GO" id="GO:0009697">
    <property type="term" value="P:salicylic acid biosynthetic process"/>
    <property type="evidence" value="ECO:0007669"/>
    <property type="project" value="TreeGrafter"/>
</dbReference>
<sequence>MRKLLLLFALSMGTISAKEIVNLDLFRQELDIIDQNIVSLFALRYQVVQQVAAYKKEHNIPVYDPKREAEEIKKLGDLAHSYNIDPDVIEKIFKIYITYSRDSEMQHSQ</sequence>
<protein>
    <recommendedName>
        <fullName evidence="1">chorismate mutase</fullName>
        <ecNumber evidence="1">5.4.99.5</ecNumber>
    </recommendedName>
</protein>
<dbReference type="KEGG" id="sng:SNE_A02140"/>
<proteinExistence type="predicted"/>
<dbReference type="SMART" id="SM00830">
    <property type="entry name" value="CM_2"/>
    <property type="match status" value="1"/>
</dbReference>
<dbReference type="GO" id="GO:0004106">
    <property type="term" value="F:chorismate mutase activity"/>
    <property type="evidence" value="ECO:0007669"/>
    <property type="project" value="UniProtKB-EC"/>
</dbReference>
<keyword evidence="2 4" id="KW-0413">Isomerase</keyword>
<dbReference type="GO" id="GO:0046417">
    <property type="term" value="P:chorismate metabolic process"/>
    <property type="evidence" value="ECO:0007669"/>
    <property type="project" value="InterPro"/>
</dbReference>
<evidence type="ECO:0000256" key="2">
    <source>
        <dbReference type="ARBA" id="ARBA00023235"/>
    </source>
</evidence>
<reference key="1">
    <citation type="journal article" date="2011" name="Mol. Biol. Evol.">
        <title>Unity in variety -- the pan-genome of the Chlamydiae.</title>
        <authorList>
            <person name="Collingro A."/>
            <person name="Tischler P."/>
            <person name="Weinmaier T."/>
            <person name="Penz T."/>
            <person name="Heinz E."/>
            <person name="Brunham R.C."/>
            <person name="Read T.D."/>
            <person name="Bavoil P.M."/>
            <person name="Sachse K."/>
            <person name="Kahane S."/>
            <person name="Friedman M.G."/>
            <person name="Rattei T."/>
            <person name="Myers G.S.A."/>
            <person name="Horn M."/>
        </authorList>
    </citation>
    <scope>NUCLEOTIDE SEQUENCE</scope>
    <source>
        <strain>Z</strain>
    </source>
</reference>
<name>F8L5U9_SIMNZ</name>
<dbReference type="InterPro" id="IPR051331">
    <property type="entry name" value="Chorismate_mutase-related"/>
</dbReference>